<proteinExistence type="predicted"/>
<dbReference type="InterPro" id="IPR029071">
    <property type="entry name" value="Ubiquitin-like_domsf"/>
</dbReference>
<evidence type="ECO:0000313" key="4">
    <source>
        <dbReference type="EMBL" id="EYU37554.1"/>
    </source>
</evidence>
<dbReference type="Gene3D" id="3.40.1000.30">
    <property type="match status" value="1"/>
</dbReference>
<gene>
    <name evidence="4" type="ORF">MIMGU_mgv1a022377mg</name>
</gene>
<protein>
    <recommendedName>
        <fullName evidence="6">F-box domain-containing protein</fullName>
    </recommendedName>
</protein>
<name>A0A022RC01_ERYGU</name>
<dbReference type="SUPFAM" id="SSF81383">
    <property type="entry name" value="F-box domain"/>
    <property type="match status" value="1"/>
</dbReference>
<dbReference type="Pfam" id="PF12937">
    <property type="entry name" value="F-box-like"/>
    <property type="match status" value="1"/>
</dbReference>
<dbReference type="PANTHER" id="PTHR47602">
    <property type="entry name" value="F-BOX PROTEIN SKIP22"/>
    <property type="match status" value="1"/>
</dbReference>
<organism evidence="4 5">
    <name type="scientific">Erythranthe guttata</name>
    <name type="common">Yellow monkey flower</name>
    <name type="synonym">Mimulus guttatus</name>
    <dbReference type="NCBI Taxonomy" id="4155"/>
    <lineage>
        <taxon>Eukaryota</taxon>
        <taxon>Viridiplantae</taxon>
        <taxon>Streptophyta</taxon>
        <taxon>Embryophyta</taxon>
        <taxon>Tracheophyta</taxon>
        <taxon>Spermatophyta</taxon>
        <taxon>Magnoliopsida</taxon>
        <taxon>eudicotyledons</taxon>
        <taxon>Gunneridae</taxon>
        <taxon>Pentapetalae</taxon>
        <taxon>asterids</taxon>
        <taxon>lamiids</taxon>
        <taxon>Lamiales</taxon>
        <taxon>Phrymaceae</taxon>
        <taxon>Erythranthe</taxon>
    </lineage>
</organism>
<evidence type="ECO:0000256" key="1">
    <source>
        <dbReference type="SAM" id="MobiDB-lite"/>
    </source>
</evidence>
<dbReference type="PROSITE" id="PS50181">
    <property type="entry name" value="FBOX"/>
    <property type="match status" value="1"/>
</dbReference>
<sequence length="439" mass="48922">VAMKLRLRSFDSKETLKIEVQNSCTLSQLRQILSQTLFNSPPPASIRLSLNRKDDLESDGEDCLQSLGIASGDLVFFSLEHPPPPPELISHHQNPLSQVIDSTPKPGSTSFNTDNTLAEGQETLDGGGGGSVMDEMEVDDENLEGGYVARESFSVPGFLRKVFMEELNEDSGRHHKLIITAIHAVMLDSGFVGFDKKTNTVISGSHLRNELPSDLFRVSLFYTLPETGGKSVKNVVLKFQSVGKFINVYGTLENGSSVKRASTHWVKLNEDQLVPFLNVVWADCGEDVLMFDTSPEKEVFAFWRIVKDNLALPLLIDLCEESGLELPPCFIRLPTDLKLKILESLSGAELAKVSCVSSELRYLASSDDLWKSKCVEVFGDERNEARLSWKRVFAMAWARRKSIVAAPRRRGFPNPWMVPRGTNCHKNSRHSTPSPRTNK</sequence>
<dbReference type="EMBL" id="KI630513">
    <property type="protein sequence ID" value="EYU37554.1"/>
    <property type="molecule type" value="Genomic_DNA"/>
</dbReference>
<dbReference type="eggNOG" id="ENOG502QTNJ">
    <property type="taxonomic scope" value="Eukaryota"/>
</dbReference>
<evidence type="ECO:0008006" key="6">
    <source>
        <dbReference type="Google" id="ProtNLM"/>
    </source>
</evidence>
<dbReference type="InterPro" id="IPR001810">
    <property type="entry name" value="F-box_dom"/>
</dbReference>
<dbReference type="InterPro" id="IPR000626">
    <property type="entry name" value="Ubiquitin-like_dom"/>
</dbReference>
<dbReference type="SMART" id="SM00256">
    <property type="entry name" value="FBOX"/>
    <property type="match status" value="1"/>
</dbReference>
<feature type="non-terminal residue" evidence="4">
    <location>
        <position position="1"/>
    </location>
</feature>
<feature type="compositionally biased region" description="Polar residues" evidence="1">
    <location>
        <begin position="430"/>
        <end position="439"/>
    </location>
</feature>
<dbReference type="InterPro" id="IPR036047">
    <property type="entry name" value="F-box-like_dom_sf"/>
</dbReference>
<dbReference type="PANTHER" id="PTHR47602:SF2">
    <property type="entry name" value="F-BOX PROTEIN SKIP22"/>
    <property type="match status" value="1"/>
</dbReference>
<dbReference type="SUPFAM" id="SSF54236">
    <property type="entry name" value="Ubiquitin-like"/>
    <property type="match status" value="1"/>
</dbReference>
<dbReference type="PROSITE" id="PS50053">
    <property type="entry name" value="UBIQUITIN_2"/>
    <property type="match status" value="1"/>
</dbReference>
<feature type="region of interest" description="Disordered" evidence="1">
    <location>
        <begin position="416"/>
        <end position="439"/>
    </location>
</feature>
<dbReference type="AlphaFoldDB" id="A0A022RC01"/>
<dbReference type="Proteomes" id="UP000030748">
    <property type="component" value="Unassembled WGS sequence"/>
</dbReference>
<feature type="domain" description="F-box" evidence="3">
    <location>
        <begin position="327"/>
        <end position="373"/>
    </location>
</feature>
<accession>A0A022RC01</accession>
<evidence type="ECO:0000259" key="2">
    <source>
        <dbReference type="PROSITE" id="PS50053"/>
    </source>
</evidence>
<dbReference type="SMART" id="SM00213">
    <property type="entry name" value="UBQ"/>
    <property type="match status" value="1"/>
</dbReference>
<evidence type="ECO:0000259" key="3">
    <source>
        <dbReference type="PROSITE" id="PS50181"/>
    </source>
</evidence>
<feature type="domain" description="Ubiquitin-like" evidence="2">
    <location>
        <begin position="3"/>
        <end position="84"/>
    </location>
</feature>
<keyword evidence="5" id="KW-1185">Reference proteome</keyword>
<feature type="region of interest" description="Disordered" evidence="1">
    <location>
        <begin position="105"/>
        <end position="127"/>
    </location>
</feature>
<reference evidence="4 5" key="1">
    <citation type="journal article" date="2013" name="Proc. Natl. Acad. Sci. U.S.A.">
        <title>Fine-scale variation in meiotic recombination in Mimulus inferred from population shotgun sequencing.</title>
        <authorList>
            <person name="Hellsten U."/>
            <person name="Wright K.M."/>
            <person name="Jenkins J."/>
            <person name="Shu S."/>
            <person name="Yuan Y."/>
            <person name="Wessler S.R."/>
            <person name="Schmutz J."/>
            <person name="Willis J.H."/>
            <person name="Rokhsar D.S."/>
        </authorList>
    </citation>
    <scope>NUCLEOTIDE SEQUENCE [LARGE SCALE GENOMIC DNA]</scope>
    <source>
        <strain evidence="5">cv. DUN x IM62</strain>
    </source>
</reference>
<dbReference type="Gene3D" id="1.20.1280.50">
    <property type="match status" value="1"/>
</dbReference>
<dbReference type="CDD" id="cd22165">
    <property type="entry name" value="F-box_AtSKIP22-like"/>
    <property type="match status" value="1"/>
</dbReference>
<dbReference type="Gene3D" id="3.10.20.90">
    <property type="entry name" value="Phosphatidylinositol 3-kinase Catalytic Subunit, Chain A, domain 1"/>
    <property type="match status" value="1"/>
</dbReference>
<feature type="compositionally biased region" description="Polar residues" evidence="1">
    <location>
        <begin position="105"/>
        <end position="118"/>
    </location>
</feature>
<evidence type="ECO:0000313" key="5">
    <source>
        <dbReference type="Proteomes" id="UP000030748"/>
    </source>
</evidence>